<keyword evidence="4" id="KW-1185">Reference proteome</keyword>
<dbReference type="GO" id="GO:0005507">
    <property type="term" value="F:copper ion binding"/>
    <property type="evidence" value="ECO:0007669"/>
    <property type="project" value="TreeGrafter"/>
</dbReference>
<reference evidence="3 4" key="1">
    <citation type="submission" date="2020-10" db="EMBL/GenBank/DDBJ databases">
        <title>Haloactinobacterium sp. RN3S43, a bacterium isolated from saline soil.</title>
        <authorList>
            <person name="Sun J.-Q."/>
        </authorList>
    </citation>
    <scope>NUCLEOTIDE SEQUENCE [LARGE SCALE GENOMIC DNA]</scope>
    <source>
        <strain evidence="3 4">RN3S43</strain>
    </source>
</reference>
<dbReference type="PANTHER" id="PTHR12598:SF0">
    <property type="entry name" value="COPPER HOMEOSTASIS PROTEIN CUTC HOMOLOG"/>
    <property type="match status" value="1"/>
</dbReference>
<dbReference type="RefSeq" id="WP_193497300.1">
    <property type="nucleotide sequence ID" value="NZ_CP063169.1"/>
</dbReference>
<name>A0A7M1ST03_9MICO</name>
<evidence type="ECO:0000313" key="3">
    <source>
        <dbReference type="EMBL" id="QOR70625.1"/>
    </source>
</evidence>
<organism evidence="3 4">
    <name type="scientific">Ruania alkalisoli</name>
    <dbReference type="NCBI Taxonomy" id="2779775"/>
    <lineage>
        <taxon>Bacteria</taxon>
        <taxon>Bacillati</taxon>
        <taxon>Actinomycetota</taxon>
        <taxon>Actinomycetes</taxon>
        <taxon>Micrococcales</taxon>
        <taxon>Ruaniaceae</taxon>
        <taxon>Ruania</taxon>
    </lineage>
</organism>
<keyword evidence="2" id="KW-0963">Cytoplasm</keyword>
<dbReference type="KEGG" id="halt:IM660_18920"/>
<dbReference type="AlphaFoldDB" id="A0A7M1ST03"/>
<comment type="similarity">
    <text evidence="1 2">Belongs to the CutC family.</text>
</comment>
<dbReference type="Gene3D" id="3.20.20.380">
    <property type="entry name" value="Copper homeostasis (CutC) domain"/>
    <property type="match status" value="1"/>
</dbReference>
<comment type="subcellular location">
    <subcellularLocation>
        <location evidence="2">Cytoplasm</location>
    </subcellularLocation>
</comment>
<dbReference type="GO" id="GO:0005737">
    <property type="term" value="C:cytoplasm"/>
    <property type="evidence" value="ECO:0007669"/>
    <property type="project" value="UniProtKB-SubCell"/>
</dbReference>
<dbReference type="CDD" id="cd00945">
    <property type="entry name" value="Aldolase_Class_I"/>
    <property type="match status" value="1"/>
</dbReference>
<sequence>MTALEVELSVQDPAGVAAAAQLRPDRIELCTALDLGGLTPSAALIDAAVAARAAGGPEVHVLVRPRAGHFHYDQAELDVILADCRDAVERGADGVVVGAATADGTRLDLPAIEAMITAAGGAQVTVHRVIDTMPDPAGAARQLRGLGVTRILTSGGAPAAIEALDVLRSMVLACGDEIAVMAGSGVRPETVPALAQTGVAAVHGSASRRLLPANAALALGSTDDGSYATTDPDLARRFIAAARSARPAPAAGATP</sequence>
<dbReference type="HAMAP" id="MF_00795">
    <property type="entry name" value="CutC"/>
    <property type="match status" value="1"/>
</dbReference>
<dbReference type="Pfam" id="PF03932">
    <property type="entry name" value="CutC"/>
    <property type="match status" value="1"/>
</dbReference>
<dbReference type="PANTHER" id="PTHR12598">
    <property type="entry name" value="COPPER HOMEOSTASIS PROTEIN CUTC"/>
    <property type="match status" value="1"/>
</dbReference>
<accession>A0A7M1ST03</accession>
<comment type="caution">
    <text evidence="2">Once thought to be involved in copper homeostasis, experiments in E.coli have shown this is not the case.</text>
</comment>
<evidence type="ECO:0000256" key="2">
    <source>
        <dbReference type="HAMAP-Rule" id="MF_00795"/>
    </source>
</evidence>
<gene>
    <name evidence="2" type="primary">cutC</name>
    <name evidence="3" type="ORF">IM660_18920</name>
</gene>
<dbReference type="SUPFAM" id="SSF110395">
    <property type="entry name" value="CutC-like"/>
    <property type="match status" value="1"/>
</dbReference>
<protein>
    <recommendedName>
        <fullName evidence="2">PF03932 family protein CutC</fullName>
    </recommendedName>
</protein>
<dbReference type="EMBL" id="CP063169">
    <property type="protein sequence ID" value="QOR70625.1"/>
    <property type="molecule type" value="Genomic_DNA"/>
</dbReference>
<dbReference type="InterPro" id="IPR005627">
    <property type="entry name" value="CutC-like"/>
</dbReference>
<evidence type="ECO:0000256" key="1">
    <source>
        <dbReference type="ARBA" id="ARBA00007768"/>
    </source>
</evidence>
<dbReference type="Proteomes" id="UP000593758">
    <property type="component" value="Chromosome"/>
</dbReference>
<evidence type="ECO:0000313" key="4">
    <source>
        <dbReference type="Proteomes" id="UP000593758"/>
    </source>
</evidence>
<proteinExistence type="inferred from homology"/>
<dbReference type="InterPro" id="IPR036822">
    <property type="entry name" value="CutC-like_dom_sf"/>
</dbReference>